<feature type="transmembrane region" description="Helical" evidence="1">
    <location>
        <begin position="25"/>
        <end position="42"/>
    </location>
</feature>
<feature type="transmembrane region" description="Helical" evidence="1">
    <location>
        <begin position="324"/>
        <end position="343"/>
    </location>
</feature>
<dbReference type="Gene3D" id="1.20.1070.10">
    <property type="entry name" value="Rhodopsin 7-helix transmembrane proteins"/>
    <property type="match status" value="1"/>
</dbReference>
<dbReference type="EMBL" id="JBJKFK010000211">
    <property type="protein sequence ID" value="KAL3318716.1"/>
    <property type="molecule type" value="Genomic_DNA"/>
</dbReference>
<accession>A0ABD2QJ00</accession>
<dbReference type="AlphaFoldDB" id="A0ABD2QJ00"/>
<keyword evidence="1" id="KW-0472">Membrane</keyword>
<evidence type="ECO:0008006" key="4">
    <source>
        <dbReference type="Google" id="ProtNLM"/>
    </source>
</evidence>
<name>A0ABD2QJ00_9PLAT</name>
<dbReference type="PANTHER" id="PTHR46641:SF2">
    <property type="entry name" value="FMRFAMIDE RECEPTOR"/>
    <property type="match status" value="1"/>
</dbReference>
<feature type="transmembrane region" description="Helical" evidence="1">
    <location>
        <begin position="168"/>
        <end position="186"/>
    </location>
</feature>
<sequence>MSYQLPPEPKDDKPMINPNTNTFELMKLIGFQNGIMIIFVVNYMPTTYDEQMEIYGTFTSKLVPTCLPMLSFFELFVVWLVLALLMDRLLYMKLGFNSKTMMSRALPIKISAFLCIFLVIYTIPKYLKYQLRYYENLGLTRVILTEIGQNANYQNMISHWFKVPIEMFLPYLGVAVFNSMIIAMMVKVHISKWRAIFHFNFFANQTSRAKKDCCCYSNTTKSDESRDSHEPSPSNTNAGHHLLLLQPTDPQNPPRQAIILEYDTVPPFTAIHTTSDEVRENANVLISVTIGFTLLIMKIPKFIIHILEMEQYVVYDVRSFEVTNYFIDVLFAAIKPVVCFVIGAHFRKALKVACGCAKREESGPRDSAQIEPLIMRNGHKPSAPNVIELTEIV</sequence>
<feature type="transmembrane region" description="Helical" evidence="1">
    <location>
        <begin position="284"/>
        <end position="304"/>
    </location>
</feature>
<keyword evidence="1" id="KW-1133">Transmembrane helix</keyword>
<feature type="transmembrane region" description="Helical" evidence="1">
    <location>
        <begin position="62"/>
        <end position="85"/>
    </location>
</feature>
<evidence type="ECO:0000313" key="2">
    <source>
        <dbReference type="EMBL" id="KAL3318716.1"/>
    </source>
</evidence>
<keyword evidence="3" id="KW-1185">Reference proteome</keyword>
<comment type="caution">
    <text evidence="2">The sequence shown here is derived from an EMBL/GenBank/DDBJ whole genome shotgun (WGS) entry which is preliminary data.</text>
</comment>
<evidence type="ECO:0000256" key="1">
    <source>
        <dbReference type="SAM" id="Phobius"/>
    </source>
</evidence>
<protein>
    <recommendedName>
        <fullName evidence="4">G-protein coupled receptors family 1 profile domain-containing protein</fullName>
    </recommendedName>
</protein>
<dbReference type="PANTHER" id="PTHR46641">
    <property type="entry name" value="FMRFAMIDE RECEPTOR-RELATED"/>
    <property type="match status" value="1"/>
</dbReference>
<keyword evidence="1" id="KW-0812">Transmembrane</keyword>
<dbReference type="SUPFAM" id="SSF81321">
    <property type="entry name" value="Family A G protein-coupled receptor-like"/>
    <property type="match status" value="1"/>
</dbReference>
<organism evidence="2 3">
    <name type="scientific">Cichlidogyrus casuarinus</name>
    <dbReference type="NCBI Taxonomy" id="1844966"/>
    <lineage>
        <taxon>Eukaryota</taxon>
        <taxon>Metazoa</taxon>
        <taxon>Spiralia</taxon>
        <taxon>Lophotrochozoa</taxon>
        <taxon>Platyhelminthes</taxon>
        <taxon>Monogenea</taxon>
        <taxon>Monopisthocotylea</taxon>
        <taxon>Dactylogyridea</taxon>
        <taxon>Ancyrocephalidae</taxon>
        <taxon>Cichlidogyrus</taxon>
    </lineage>
</organism>
<feature type="transmembrane region" description="Helical" evidence="1">
    <location>
        <begin position="106"/>
        <end position="124"/>
    </location>
</feature>
<reference evidence="2 3" key="1">
    <citation type="submission" date="2024-11" db="EMBL/GenBank/DDBJ databases">
        <title>Adaptive evolution of stress response genes in parasites aligns with host niche diversity.</title>
        <authorList>
            <person name="Hahn C."/>
            <person name="Resl P."/>
        </authorList>
    </citation>
    <scope>NUCLEOTIDE SEQUENCE [LARGE SCALE GENOMIC DNA]</scope>
    <source>
        <strain evidence="2">EGGRZ-B1_66</strain>
        <tissue evidence="2">Body</tissue>
    </source>
</reference>
<evidence type="ECO:0000313" key="3">
    <source>
        <dbReference type="Proteomes" id="UP001626550"/>
    </source>
</evidence>
<dbReference type="InterPro" id="IPR052954">
    <property type="entry name" value="GPCR-Ligand_Int"/>
</dbReference>
<proteinExistence type="predicted"/>
<dbReference type="Proteomes" id="UP001626550">
    <property type="component" value="Unassembled WGS sequence"/>
</dbReference>
<gene>
    <name evidence="2" type="ORF">Ciccas_002615</name>
</gene>